<dbReference type="PANTHER" id="PTHR11469:SF1">
    <property type="entry name" value="GLUCOSE-6-PHOSPHATE ISOMERASE"/>
    <property type="match status" value="1"/>
</dbReference>
<dbReference type="GO" id="GO:0005829">
    <property type="term" value="C:cytosol"/>
    <property type="evidence" value="ECO:0007669"/>
    <property type="project" value="TreeGrafter"/>
</dbReference>
<accession>A0A975T310</accession>
<organism evidence="2 3">
    <name type="scientific">Nocardioides panacis</name>
    <dbReference type="NCBI Taxonomy" id="2849501"/>
    <lineage>
        <taxon>Bacteria</taxon>
        <taxon>Bacillati</taxon>
        <taxon>Actinomycetota</taxon>
        <taxon>Actinomycetes</taxon>
        <taxon>Propionibacteriales</taxon>
        <taxon>Nocardioidaceae</taxon>
        <taxon>Nocardioides</taxon>
    </lineage>
</organism>
<evidence type="ECO:0000259" key="1">
    <source>
        <dbReference type="PROSITE" id="PS51464"/>
    </source>
</evidence>
<gene>
    <name evidence="2" type="ORF">KRR39_07455</name>
</gene>
<dbReference type="InterPro" id="IPR001347">
    <property type="entry name" value="SIS_dom"/>
</dbReference>
<dbReference type="GO" id="GO:0048029">
    <property type="term" value="F:monosaccharide binding"/>
    <property type="evidence" value="ECO:0007669"/>
    <property type="project" value="TreeGrafter"/>
</dbReference>
<dbReference type="EMBL" id="CP077062">
    <property type="protein sequence ID" value="QWZ10482.1"/>
    <property type="molecule type" value="Genomic_DNA"/>
</dbReference>
<feature type="domain" description="SIS" evidence="1">
    <location>
        <begin position="66"/>
        <end position="210"/>
    </location>
</feature>
<reference evidence="2" key="1">
    <citation type="submission" date="2021-06" db="EMBL/GenBank/DDBJ databases">
        <title>Complete genome sequence of Nocardioides sp. G188.</title>
        <authorList>
            <person name="Im W.-T."/>
        </authorList>
    </citation>
    <scope>NUCLEOTIDE SEQUENCE</scope>
    <source>
        <strain evidence="2">G188</strain>
    </source>
</reference>
<dbReference type="GO" id="GO:0004347">
    <property type="term" value="F:glucose-6-phosphate isomerase activity"/>
    <property type="evidence" value="ECO:0007669"/>
    <property type="project" value="InterPro"/>
</dbReference>
<protein>
    <submittedName>
        <fullName evidence="2">Glucose-6-phosphate isomerase</fullName>
    </submittedName>
</protein>
<dbReference type="AlphaFoldDB" id="A0A975T310"/>
<dbReference type="PANTHER" id="PTHR11469">
    <property type="entry name" value="GLUCOSE-6-PHOSPHATE ISOMERASE"/>
    <property type="match status" value="1"/>
</dbReference>
<dbReference type="KEGG" id="nps:KRR39_07455"/>
<name>A0A975T310_9ACTN</name>
<dbReference type="PROSITE" id="PS51464">
    <property type="entry name" value="SIS"/>
    <property type="match status" value="1"/>
</dbReference>
<evidence type="ECO:0000313" key="3">
    <source>
        <dbReference type="Proteomes" id="UP000683575"/>
    </source>
</evidence>
<dbReference type="InterPro" id="IPR001672">
    <property type="entry name" value="G6P_Isomerase"/>
</dbReference>
<keyword evidence="3" id="KW-1185">Reference proteome</keyword>
<evidence type="ECO:0000313" key="2">
    <source>
        <dbReference type="EMBL" id="QWZ10482.1"/>
    </source>
</evidence>
<dbReference type="GO" id="GO:0051156">
    <property type="term" value="P:glucose 6-phosphate metabolic process"/>
    <property type="evidence" value="ECO:0007669"/>
    <property type="project" value="TreeGrafter"/>
</dbReference>
<keyword evidence="2" id="KW-0413">Isomerase</keyword>
<dbReference type="Proteomes" id="UP000683575">
    <property type="component" value="Chromosome"/>
</dbReference>
<proteinExistence type="predicted"/>
<sequence>MSATGAAAEAIRTHVPVLVADGFAGRLFAKDATLWGPEAEEESAKRLSWVGLPRTSRHLVGEVSALRSELQEDGVDHVVLCGMGGSSLAPEVICASYGVELTVLDSSSPDQVRAALTDRLDRTVVVASSKSGSTVETDSQRRAFEQAFTDAGIDPAGRLVIVTDPGSPLDRQSREAGYRVVNADPDVGGRYSALTAFGLVPSGLAGADIGRLLDEAEAVSDLLADDDEANPGLRLGAAMAGTEPLRNKLVLVDQGSGLPGFADWAEQLIAESTGKQGTGVLPVVVPDDSAPEVALPPHDVTVAHLVGDEDGPDETAPGDHDGTGSDVSVTGPLGAQILLWEVATAAAGRILGINPFDQPDVESAKIAARSMLEGSPDSTPPAFTDGPVEVRALGGDWLGDAGTLPDAVAALLAQVDPQQGYVAVMAYLDRLEQAELADVRNTLAHRVRRPVTFGWGPRFLHSTGQFHKGGPAEGVYLQITADPTEDLAVPGKEYTFGRLIASQAAGDASVLADHGRPVLRLHLTDLGAGVAAVRAALQ</sequence>
<dbReference type="PROSITE" id="PS51463">
    <property type="entry name" value="P_GLUCOSE_ISOMERASE_3"/>
    <property type="match status" value="1"/>
</dbReference>
<dbReference type="GO" id="GO:0006094">
    <property type="term" value="P:gluconeogenesis"/>
    <property type="evidence" value="ECO:0007669"/>
    <property type="project" value="InterPro"/>
</dbReference>
<dbReference type="GO" id="GO:0006096">
    <property type="term" value="P:glycolytic process"/>
    <property type="evidence" value="ECO:0007669"/>
    <property type="project" value="InterPro"/>
</dbReference>
<dbReference type="GO" id="GO:0097367">
    <property type="term" value="F:carbohydrate derivative binding"/>
    <property type="evidence" value="ECO:0007669"/>
    <property type="project" value="InterPro"/>
</dbReference>